<dbReference type="PANTHER" id="PTHR26379">
    <property type="entry name" value="BTB/POZ AND MATH DOMAIN-CONTAINING PROTEIN 1"/>
    <property type="match status" value="1"/>
</dbReference>
<gene>
    <name evidence="5" type="ORF">GQ55_6G258900</name>
</gene>
<accession>A0A2T7D9R4</accession>
<comment type="pathway">
    <text evidence="1">Protein modification; protein ubiquitination.</text>
</comment>
<sequence>MWRMNCYSSGVRERDMGQHVSLFLELLNKSSSVEAIFGAWLKGNGRQNSTSAKRTLAYGYITFVCAIMVVSGNSISVPPSDLGEHLGRLLNGTDVSFNVDGETFHAHRAVLAARSPVFHVGLLGSMAEATMPAITLHDIAPAVFRVMLRFMYTDTLPGDDELGTSPFEMMQHLLAAADRCALDRLKLLCAQRLWDKMSVDTVAATLACAMYSCSELKNKCIDFFAAEKNFKKAVLTDGFLHLGQKFPSIIADLRERVGA</sequence>
<evidence type="ECO:0000313" key="5">
    <source>
        <dbReference type="EMBL" id="PUZ52297.1"/>
    </source>
</evidence>
<evidence type="ECO:0000256" key="2">
    <source>
        <dbReference type="ARBA" id="ARBA00010846"/>
    </source>
</evidence>
<keyword evidence="6" id="KW-1185">Reference proteome</keyword>
<evidence type="ECO:0000256" key="1">
    <source>
        <dbReference type="ARBA" id="ARBA00004906"/>
    </source>
</evidence>
<reference evidence="5 6" key="1">
    <citation type="submission" date="2018-04" db="EMBL/GenBank/DDBJ databases">
        <title>WGS assembly of Panicum hallii var. hallii HAL2.</title>
        <authorList>
            <person name="Lovell J."/>
            <person name="Jenkins J."/>
            <person name="Lowry D."/>
            <person name="Mamidi S."/>
            <person name="Sreedasyam A."/>
            <person name="Weng X."/>
            <person name="Barry K."/>
            <person name="Bonette J."/>
            <person name="Campitelli B."/>
            <person name="Daum C."/>
            <person name="Gordon S."/>
            <person name="Gould B."/>
            <person name="Lipzen A."/>
            <person name="MacQueen A."/>
            <person name="Palacio-Mejia J."/>
            <person name="Plott C."/>
            <person name="Shakirov E."/>
            <person name="Shu S."/>
            <person name="Yoshinaga Y."/>
            <person name="Zane M."/>
            <person name="Rokhsar D."/>
            <person name="Grimwood J."/>
            <person name="Schmutz J."/>
            <person name="Juenger T."/>
        </authorList>
    </citation>
    <scope>NUCLEOTIDE SEQUENCE [LARGE SCALE GENOMIC DNA]</scope>
    <source>
        <strain evidence="6">cv. HAL2</strain>
    </source>
</reference>
<dbReference type="InterPro" id="IPR056423">
    <property type="entry name" value="BACK_BPM_SPOP"/>
</dbReference>
<dbReference type="GO" id="GO:0016567">
    <property type="term" value="P:protein ubiquitination"/>
    <property type="evidence" value="ECO:0007669"/>
    <property type="project" value="InterPro"/>
</dbReference>
<dbReference type="OrthoDB" id="6359816at2759"/>
<organism evidence="5 6">
    <name type="scientific">Panicum hallii var. hallii</name>
    <dbReference type="NCBI Taxonomy" id="1504633"/>
    <lineage>
        <taxon>Eukaryota</taxon>
        <taxon>Viridiplantae</taxon>
        <taxon>Streptophyta</taxon>
        <taxon>Embryophyta</taxon>
        <taxon>Tracheophyta</taxon>
        <taxon>Spermatophyta</taxon>
        <taxon>Magnoliopsida</taxon>
        <taxon>Liliopsida</taxon>
        <taxon>Poales</taxon>
        <taxon>Poaceae</taxon>
        <taxon>PACMAD clade</taxon>
        <taxon>Panicoideae</taxon>
        <taxon>Panicodae</taxon>
        <taxon>Paniceae</taxon>
        <taxon>Panicinae</taxon>
        <taxon>Panicum</taxon>
        <taxon>Panicum sect. Panicum</taxon>
    </lineage>
</organism>
<dbReference type="Pfam" id="PF00651">
    <property type="entry name" value="BTB"/>
    <property type="match status" value="1"/>
</dbReference>
<dbReference type="SUPFAM" id="SSF54695">
    <property type="entry name" value="POZ domain"/>
    <property type="match status" value="1"/>
</dbReference>
<proteinExistence type="inferred from homology"/>
<comment type="similarity">
    <text evidence="2">Belongs to the Tdpoz family.</text>
</comment>
<dbReference type="EMBL" id="CM009754">
    <property type="protein sequence ID" value="PUZ52297.1"/>
    <property type="molecule type" value="Genomic_DNA"/>
</dbReference>
<feature type="domain" description="BTB" evidence="4">
    <location>
        <begin position="93"/>
        <end position="160"/>
    </location>
</feature>
<dbReference type="Proteomes" id="UP000244336">
    <property type="component" value="Chromosome 6"/>
</dbReference>
<dbReference type="Gene3D" id="3.30.710.10">
    <property type="entry name" value="Potassium Channel Kv1.1, Chain A"/>
    <property type="match status" value="1"/>
</dbReference>
<dbReference type="Gene3D" id="1.25.40.420">
    <property type="match status" value="1"/>
</dbReference>
<dbReference type="InterPro" id="IPR045005">
    <property type="entry name" value="BPM1-6"/>
</dbReference>
<keyword evidence="3" id="KW-0812">Transmembrane</keyword>
<dbReference type="AlphaFoldDB" id="A0A2T7D9R4"/>
<dbReference type="SMART" id="SM00225">
    <property type="entry name" value="BTB"/>
    <property type="match status" value="1"/>
</dbReference>
<name>A0A2T7D9R4_9POAL</name>
<feature type="transmembrane region" description="Helical" evidence="3">
    <location>
        <begin position="56"/>
        <end position="75"/>
    </location>
</feature>
<evidence type="ECO:0000256" key="3">
    <source>
        <dbReference type="SAM" id="Phobius"/>
    </source>
</evidence>
<evidence type="ECO:0000259" key="4">
    <source>
        <dbReference type="PROSITE" id="PS50097"/>
    </source>
</evidence>
<dbReference type="Gramene" id="PUZ52297">
    <property type="protein sequence ID" value="PUZ52297"/>
    <property type="gene ID" value="GQ55_6G258900"/>
</dbReference>
<keyword evidence="3" id="KW-0472">Membrane</keyword>
<evidence type="ECO:0000313" key="6">
    <source>
        <dbReference type="Proteomes" id="UP000244336"/>
    </source>
</evidence>
<dbReference type="PANTHER" id="PTHR26379:SF504">
    <property type="entry name" value="OS08G0523800 PROTEIN"/>
    <property type="match status" value="1"/>
</dbReference>
<dbReference type="InterPro" id="IPR000210">
    <property type="entry name" value="BTB/POZ_dom"/>
</dbReference>
<protein>
    <recommendedName>
        <fullName evidence="4">BTB domain-containing protein</fullName>
    </recommendedName>
</protein>
<keyword evidence="3" id="KW-1133">Transmembrane helix</keyword>
<dbReference type="Pfam" id="PF24570">
    <property type="entry name" value="BACK_BPM_SPOP"/>
    <property type="match status" value="1"/>
</dbReference>
<dbReference type="InterPro" id="IPR011333">
    <property type="entry name" value="SKP1/BTB/POZ_sf"/>
</dbReference>
<dbReference type="PROSITE" id="PS50097">
    <property type="entry name" value="BTB"/>
    <property type="match status" value="1"/>
</dbReference>